<organism evidence="2">
    <name type="scientific">Magallana gigas</name>
    <name type="common">Pacific oyster</name>
    <name type="synonym">Crassostrea gigas</name>
    <dbReference type="NCBI Taxonomy" id="29159"/>
    <lineage>
        <taxon>Eukaryota</taxon>
        <taxon>Metazoa</taxon>
        <taxon>Spiralia</taxon>
        <taxon>Lophotrochozoa</taxon>
        <taxon>Mollusca</taxon>
        <taxon>Bivalvia</taxon>
        <taxon>Autobranchia</taxon>
        <taxon>Pteriomorphia</taxon>
        <taxon>Ostreida</taxon>
        <taxon>Ostreoidea</taxon>
        <taxon>Ostreidae</taxon>
        <taxon>Magallana</taxon>
    </lineage>
</organism>
<dbReference type="HOGENOM" id="CLU_2998476_0_0_1"/>
<proteinExistence type="predicted"/>
<feature type="region of interest" description="Disordered" evidence="1">
    <location>
        <begin position="26"/>
        <end position="57"/>
    </location>
</feature>
<reference evidence="2" key="1">
    <citation type="journal article" date="2012" name="Nature">
        <title>The oyster genome reveals stress adaptation and complexity of shell formation.</title>
        <authorList>
            <person name="Zhang G."/>
            <person name="Fang X."/>
            <person name="Guo X."/>
            <person name="Li L."/>
            <person name="Luo R."/>
            <person name="Xu F."/>
            <person name="Yang P."/>
            <person name="Zhang L."/>
            <person name="Wang X."/>
            <person name="Qi H."/>
            <person name="Xiong Z."/>
            <person name="Que H."/>
            <person name="Xie Y."/>
            <person name="Holland P.W."/>
            <person name="Paps J."/>
            <person name="Zhu Y."/>
            <person name="Wu F."/>
            <person name="Chen Y."/>
            <person name="Wang J."/>
            <person name="Peng C."/>
            <person name="Meng J."/>
            <person name="Yang L."/>
            <person name="Liu J."/>
            <person name="Wen B."/>
            <person name="Zhang N."/>
            <person name="Huang Z."/>
            <person name="Zhu Q."/>
            <person name="Feng Y."/>
            <person name="Mount A."/>
            <person name="Hedgecock D."/>
            <person name="Xu Z."/>
            <person name="Liu Y."/>
            <person name="Domazet-Loso T."/>
            <person name="Du Y."/>
            <person name="Sun X."/>
            <person name="Zhang S."/>
            <person name="Liu B."/>
            <person name="Cheng P."/>
            <person name="Jiang X."/>
            <person name="Li J."/>
            <person name="Fan D."/>
            <person name="Wang W."/>
            <person name="Fu W."/>
            <person name="Wang T."/>
            <person name="Wang B."/>
            <person name="Zhang J."/>
            <person name="Peng Z."/>
            <person name="Li Y."/>
            <person name="Li N."/>
            <person name="Wang J."/>
            <person name="Chen M."/>
            <person name="He Y."/>
            <person name="Tan F."/>
            <person name="Song X."/>
            <person name="Zheng Q."/>
            <person name="Huang R."/>
            <person name="Yang H."/>
            <person name="Du X."/>
            <person name="Chen L."/>
            <person name="Yang M."/>
            <person name="Gaffney P.M."/>
            <person name="Wang S."/>
            <person name="Luo L."/>
            <person name="She Z."/>
            <person name="Ming Y."/>
            <person name="Huang W."/>
            <person name="Zhang S."/>
            <person name="Huang B."/>
            <person name="Zhang Y."/>
            <person name="Qu T."/>
            <person name="Ni P."/>
            <person name="Miao G."/>
            <person name="Wang J."/>
            <person name="Wang Q."/>
            <person name="Steinberg C.E."/>
            <person name="Wang H."/>
            <person name="Li N."/>
            <person name="Qian L."/>
            <person name="Zhang G."/>
            <person name="Li Y."/>
            <person name="Yang H."/>
            <person name="Liu X."/>
            <person name="Wang J."/>
            <person name="Yin Y."/>
            <person name="Wang J."/>
        </authorList>
    </citation>
    <scope>NUCLEOTIDE SEQUENCE [LARGE SCALE GENOMIC DNA]</scope>
    <source>
        <strain evidence="2">05x7-T-G4-1.051#20</strain>
    </source>
</reference>
<feature type="compositionally biased region" description="Basic and acidic residues" evidence="1">
    <location>
        <begin position="46"/>
        <end position="57"/>
    </location>
</feature>
<evidence type="ECO:0000313" key="2">
    <source>
        <dbReference type="EMBL" id="EKC42564.1"/>
    </source>
</evidence>
<sequence>MLPVLGESGLLPPIMEFSSFLQKKPSITGEHNVDPTPSPETWIRTPDPRLDEAQTNK</sequence>
<name>K1RFU5_MAGGI</name>
<evidence type="ECO:0000256" key="1">
    <source>
        <dbReference type="SAM" id="MobiDB-lite"/>
    </source>
</evidence>
<dbReference type="AlphaFoldDB" id="K1RFU5"/>
<dbReference type="EMBL" id="JH817227">
    <property type="protein sequence ID" value="EKC42564.1"/>
    <property type="molecule type" value="Genomic_DNA"/>
</dbReference>
<dbReference type="InParanoid" id="K1RFU5"/>
<protein>
    <submittedName>
        <fullName evidence="2">Uncharacterized protein</fullName>
    </submittedName>
</protein>
<accession>K1RFU5</accession>
<gene>
    <name evidence="2" type="ORF">CGI_10023680</name>
</gene>